<sequence length="70" mass="7228">MSHAASPAPAATCVGEDAALVDVIDRLLARGVVVRGELWLTVADVELVYVGAQIVLASPEAVRASWSAGR</sequence>
<comment type="subcellular location">
    <subcellularLocation>
        <location evidence="2">Gas vesicle</location>
    </subcellularLocation>
</comment>
<dbReference type="InterPro" id="IPR000638">
    <property type="entry name" value="Gas-vesicle_GvpA-like"/>
</dbReference>
<evidence type="ECO:0000256" key="2">
    <source>
        <dbReference type="ARBA" id="ARBA00035108"/>
    </source>
</evidence>
<keyword evidence="1" id="KW-0304">Gas vesicle</keyword>
<organism evidence="3 4">
    <name type="scientific">Rubrimonas cliftonensis</name>
    <dbReference type="NCBI Taxonomy" id="89524"/>
    <lineage>
        <taxon>Bacteria</taxon>
        <taxon>Pseudomonadati</taxon>
        <taxon>Pseudomonadota</taxon>
        <taxon>Alphaproteobacteria</taxon>
        <taxon>Rhodobacterales</taxon>
        <taxon>Paracoccaceae</taxon>
        <taxon>Rubrimonas</taxon>
    </lineage>
</organism>
<dbReference type="GO" id="GO:0031411">
    <property type="term" value="C:gas vesicle"/>
    <property type="evidence" value="ECO:0007669"/>
    <property type="project" value="UniProtKB-SubCell"/>
</dbReference>
<keyword evidence="4" id="KW-1185">Reference proteome</keyword>
<dbReference type="Pfam" id="PF00741">
    <property type="entry name" value="Gas_vesicle"/>
    <property type="match status" value="1"/>
</dbReference>
<dbReference type="RefSeq" id="WP_093252357.1">
    <property type="nucleotide sequence ID" value="NZ_FNQM01000004.1"/>
</dbReference>
<evidence type="ECO:0000313" key="3">
    <source>
        <dbReference type="EMBL" id="SEA36893.1"/>
    </source>
</evidence>
<dbReference type="STRING" id="89524.SAMN05444370_104285"/>
<name>A0A1H4ALR8_9RHOB</name>
<evidence type="ECO:0000256" key="1">
    <source>
        <dbReference type="ARBA" id="ARBA00022987"/>
    </source>
</evidence>
<evidence type="ECO:0000313" key="4">
    <source>
        <dbReference type="Proteomes" id="UP000198703"/>
    </source>
</evidence>
<proteinExistence type="predicted"/>
<dbReference type="Proteomes" id="UP000198703">
    <property type="component" value="Unassembled WGS sequence"/>
</dbReference>
<dbReference type="OrthoDB" id="7875008at2"/>
<dbReference type="EMBL" id="FNQM01000004">
    <property type="protein sequence ID" value="SEA36893.1"/>
    <property type="molecule type" value="Genomic_DNA"/>
</dbReference>
<reference evidence="3 4" key="1">
    <citation type="submission" date="2016-10" db="EMBL/GenBank/DDBJ databases">
        <authorList>
            <person name="de Groot N.N."/>
        </authorList>
    </citation>
    <scope>NUCLEOTIDE SEQUENCE [LARGE SCALE GENOMIC DNA]</scope>
    <source>
        <strain evidence="3 4">DSM 15345</strain>
    </source>
</reference>
<gene>
    <name evidence="3" type="ORF">SAMN05444370_104285</name>
</gene>
<accession>A0A1H4ALR8</accession>
<protein>
    <submittedName>
        <fullName evidence="3">Gas vesicle protein</fullName>
    </submittedName>
</protein>
<dbReference type="GO" id="GO:0012506">
    <property type="term" value="C:vesicle membrane"/>
    <property type="evidence" value="ECO:0007669"/>
    <property type="project" value="InterPro"/>
</dbReference>
<dbReference type="GO" id="GO:0005198">
    <property type="term" value="F:structural molecule activity"/>
    <property type="evidence" value="ECO:0007669"/>
    <property type="project" value="InterPro"/>
</dbReference>
<dbReference type="AlphaFoldDB" id="A0A1H4ALR8"/>